<reference evidence="2" key="1">
    <citation type="journal article" date="2013" name="Nature">
        <title>Draft genome of the wheat A-genome progenitor Triticum urartu.</title>
        <authorList>
            <person name="Ling H.Q."/>
            <person name="Zhao S."/>
            <person name="Liu D."/>
            <person name="Wang J."/>
            <person name="Sun H."/>
            <person name="Zhang C."/>
            <person name="Fan H."/>
            <person name="Li D."/>
            <person name="Dong L."/>
            <person name="Tao Y."/>
            <person name="Gao C."/>
            <person name="Wu H."/>
            <person name="Li Y."/>
            <person name="Cui Y."/>
            <person name="Guo X."/>
            <person name="Zheng S."/>
            <person name="Wang B."/>
            <person name="Yu K."/>
            <person name="Liang Q."/>
            <person name="Yang W."/>
            <person name="Lou X."/>
            <person name="Chen J."/>
            <person name="Feng M."/>
            <person name="Jian J."/>
            <person name="Zhang X."/>
            <person name="Luo G."/>
            <person name="Jiang Y."/>
            <person name="Liu J."/>
            <person name="Wang Z."/>
            <person name="Sha Y."/>
            <person name="Zhang B."/>
            <person name="Wu H."/>
            <person name="Tang D."/>
            <person name="Shen Q."/>
            <person name="Xue P."/>
            <person name="Zou S."/>
            <person name="Wang X."/>
            <person name="Liu X."/>
            <person name="Wang F."/>
            <person name="Yang Y."/>
            <person name="An X."/>
            <person name="Dong Z."/>
            <person name="Zhang K."/>
            <person name="Zhang X."/>
            <person name="Luo M.C."/>
            <person name="Dvorak J."/>
            <person name="Tong Y."/>
            <person name="Wang J."/>
            <person name="Yang H."/>
            <person name="Li Z."/>
            <person name="Wang D."/>
            <person name="Zhang A."/>
            <person name="Wang J."/>
        </authorList>
    </citation>
    <scope>NUCLEOTIDE SEQUENCE</scope>
    <source>
        <strain evidence="2">cv. G1812</strain>
    </source>
</reference>
<dbReference type="AlphaFoldDB" id="A0A8R7U7N1"/>
<sequence length="57" mass="6450">MISGYLKLMDHILVVISECACTCTVNSETTNDVVAWRRPLSELLWICCTSQCFLLPQ</sequence>
<reference evidence="1" key="2">
    <citation type="submission" date="2018-03" db="EMBL/GenBank/DDBJ databases">
        <title>The Triticum urartu genome reveals the dynamic nature of wheat genome evolution.</title>
        <authorList>
            <person name="Ling H."/>
            <person name="Ma B."/>
            <person name="Shi X."/>
            <person name="Liu H."/>
            <person name="Dong L."/>
            <person name="Sun H."/>
            <person name="Cao Y."/>
            <person name="Gao Q."/>
            <person name="Zheng S."/>
            <person name="Li Y."/>
            <person name="Yu Y."/>
            <person name="Du H."/>
            <person name="Qi M."/>
            <person name="Li Y."/>
            <person name="Yu H."/>
            <person name="Cui Y."/>
            <person name="Wang N."/>
            <person name="Chen C."/>
            <person name="Wu H."/>
            <person name="Zhao Y."/>
            <person name="Zhang J."/>
            <person name="Li Y."/>
            <person name="Zhou W."/>
            <person name="Zhang B."/>
            <person name="Hu W."/>
            <person name="Eijk M."/>
            <person name="Tang J."/>
            <person name="Witsenboer H."/>
            <person name="Zhao S."/>
            <person name="Li Z."/>
            <person name="Zhang A."/>
            <person name="Wang D."/>
            <person name="Liang C."/>
        </authorList>
    </citation>
    <scope>NUCLEOTIDE SEQUENCE [LARGE SCALE GENOMIC DNA]</scope>
    <source>
        <strain evidence="1">cv. G1812</strain>
    </source>
</reference>
<organism evidence="1 2">
    <name type="scientific">Triticum urartu</name>
    <name type="common">Red wild einkorn</name>
    <name type="synonym">Crithodium urartu</name>
    <dbReference type="NCBI Taxonomy" id="4572"/>
    <lineage>
        <taxon>Eukaryota</taxon>
        <taxon>Viridiplantae</taxon>
        <taxon>Streptophyta</taxon>
        <taxon>Embryophyta</taxon>
        <taxon>Tracheophyta</taxon>
        <taxon>Spermatophyta</taxon>
        <taxon>Magnoliopsida</taxon>
        <taxon>Liliopsida</taxon>
        <taxon>Poales</taxon>
        <taxon>Poaceae</taxon>
        <taxon>BOP clade</taxon>
        <taxon>Pooideae</taxon>
        <taxon>Triticodae</taxon>
        <taxon>Triticeae</taxon>
        <taxon>Triticinae</taxon>
        <taxon>Triticum</taxon>
    </lineage>
</organism>
<name>A0A8R7U7N1_TRIUA</name>
<protein>
    <submittedName>
        <fullName evidence="1">Uncharacterized protein</fullName>
    </submittedName>
</protein>
<proteinExistence type="predicted"/>
<reference evidence="1" key="3">
    <citation type="submission" date="2022-06" db="UniProtKB">
        <authorList>
            <consortium name="EnsemblPlants"/>
        </authorList>
    </citation>
    <scope>IDENTIFICATION</scope>
</reference>
<dbReference type="Proteomes" id="UP000015106">
    <property type="component" value="Chromosome 4"/>
</dbReference>
<dbReference type="Gramene" id="TuG1812G0400001754.01.T01">
    <property type="protein sequence ID" value="TuG1812G0400001754.01.T01.cds447058"/>
    <property type="gene ID" value="TuG1812G0400001754.01"/>
</dbReference>
<dbReference type="EnsemblPlants" id="TuG1812G0400001754.01.T01">
    <property type="protein sequence ID" value="TuG1812G0400001754.01.T01.cds447058"/>
    <property type="gene ID" value="TuG1812G0400001754.01"/>
</dbReference>
<evidence type="ECO:0000313" key="1">
    <source>
        <dbReference type="EnsemblPlants" id="TuG1812G0400001754.01.T01.cds447058"/>
    </source>
</evidence>
<evidence type="ECO:0000313" key="2">
    <source>
        <dbReference type="Proteomes" id="UP000015106"/>
    </source>
</evidence>
<accession>A0A8R7U7N1</accession>
<keyword evidence="2" id="KW-1185">Reference proteome</keyword>